<name>A0A9Q3BII9_9BASI</name>
<evidence type="ECO:0000313" key="2">
    <source>
        <dbReference type="EMBL" id="MBW0465800.1"/>
    </source>
</evidence>
<comment type="caution">
    <text evidence="2">The sequence shown here is derived from an EMBL/GenBank/DDBJ whole genome shotgun (WGS) entry which is preliminary data.</text>
</comment>
<evidence type="ECO:0000256" key="1">
    <source>
        <dbReference type="SAM" id="MobiDB-lite"/>
    </source>
</evidence>
<accession>A0A9Q3BII9</accession>
<dbReference type="Proteomes" id="UP000765509">
    <property type="component" value="Unassembled WGS sequence"/>
</dbReference>
<feature type="compositionally biased region" description="Polar residues" evidence="1">
    <location>
        <begin position="43"/>
        <end position="56"/>
    </location>
</feature>
<gene>
    <name evidence="2" type="ORF">O181_005515</name>
</gene>
<feature type="compositionally biased region" description="Polar residues" evidence="1">
    <location>
        <begin position="81"/>
        <end position="91"/>
    </location>
</feature>
<feature type="compositionally biased region" description="Basic and acidic residues" evidence="1">
    <location>
        <begin position="94"/>
        <end position="112"/>
    </location>
</feature>
<reference evidence="2" key="1">
    <citation type="submission" date="2021-03" db="EMBL/GenBank/DDBJ databases">
        <title>Draft genome sequence of rust myrtle Austropuccinia psidii MF-1, a brazilian biotype.</title>
        <authorList>
            <person name="Quecine M.C."/>
            <person name="Pachon D.M.R."/>
            <person name="Bonatelli M.L."/>
            <person name="Correr F.H."/>
            <person name="Franceschini L.M."/>
            <person name="Leite T.F."/>
            <person name="Margarido G.R.A."/>
            <person name="Almeida C.A."/>
            <person name="Ferrarezi J.A."/>
            <person name="Labate C.A."/>
        </authorList>
    </citation>
    <scope>NUCLEOTIDE SEQUENCE</scope>
    <source>
        <strain evidence="2">MF-1</strain>
    </source>
</reference>
<dbReference type="AlphaFoldDB" id="A0A9Q3BII9"/>
<protein>
    <submittedName>
        <fullName evidence="2">Uncharacterized protein</fullName>
    </submittedName>
</protein>
<feature type="compositionally biased region" description="Basic and acidic residues" evidence="1">
    <location>
        <begin position="29"/>
        <end position="42"/>
    </location>
</feature>
<dbReference type="EMBL" id="AVOT02001130">
    <property type="protein sequence ID" value="MBW0465800.1"/>
    <property type="molecule type" value="Genomic_DNA"/>
</dbReference>
<keyword evidence="3" id="KW-1185">Reference proteome</keyword>
<evidence type="ECO:0000313" key="3">
    <source>
        <dbReference type="Proteomes" id="UP000765509"/>
    </source>
</evidence>
<sequence>MNSYLTEKISGPSQHLHVTQWTASIHGKEKHDAFSIRMEGKRPSNTKASGKNSPSSRKQKFQCEKTATSSEQGKRQRTGYKASQTGLQNPKDSAGCHEKCISDGQKKEEARL</sequence>
<proteinExistence type="predicted"/>
<organism evidence="2 3">
    <name type="scientific">Austropuccinia psidii MF-1</name>
    <dbReference type="NCBI Taxonomy" id="1389203"/>
    <lineage>
        <taxon>Eukaryota</taxon>
        <taxon>Fungi</taxon>
        <taxon>Dikarya</taxon>
        <taxon>Basidiomycota</taxon>
        <taxon>Pucciniomycotina</taxon>
        <taxon>Pucciniomycetes</taxon>
        <taxon>Pucciniales</taxon>
        <taxon>Sphaerophragmiaceae</taxon>
        <taxon>Austropuccinia</taxon>
    </lineage>
</organism>
<feature type="region of interest" description="Disordered" evidence="1">
    <location>
        <begin position="29"/>
        <end position="112"/>
    </location>
</feature>